<reference evidence="2 3" key="1">
    <citation type="journal article" date="2019" name="Genome Biol. Evol.">
        <title>Day and night: Metabolic profiles and evolutionary relationships of six axenic non-marine cyanobacteria.</title>
        <authorList>
            <person name="Will S.E."/>
            <person name="Henke P."/>
            <person name="Boedeker C."/>
            <person name="Huang S."/>
            <person name="Brinkmann H."/>
            <person name="Rohde M."/>
            <person name="Jarek M."/>
            <person name="Friedl T."/>
            <person name="Seufert S."/>
            <person name="Schumacher M."/>
            <person name="Overmann J."/>
            <person name="Neumann-Schaal M."/>
            <person name="Petersen J."/>
        </authorList>
    </citation>
    <scope>NUCLEOTIDE SEQUENCE [LARGE SCALE GENOMIC DNA]</scope>
    <source>
        <strain evidence="2 3">PCC 6912</strain>
    </source>
</reference>
<dbReference type="RefSeq" id="WP_016878482.1">
    <property type="nucleotide sequence ID" value="NZ_AJLN01000079.1"/>
</dbReference>
<evidence type="ECO:0000313" key="2">
    <source>
        <dbReference type="EMBL" id="RUR77453.1"/>
    </source>
</evidence>
<dbReference type="EMBL" id="RSCJ01000017">
    <property type="protein sequence ID" value="RUR77453.1"/>
    <property type="molecule type" value="Genomic_DNA"/>
</dbReference>
<feature type="transmembrane region" description="Helical" evidence="1">
    <location>
        <begin position="78"/>
        <end position="95"/>
    </location>
</feature>
<feature type="transmembrane region" description="Helical" evidence="1">
    <location>
        <begin position="354"/>
        <end position="381"/>
    </location>
</feature>
<organism evidence="2 3">
    <name type="scientific">Chlorogloeopsis fritschii PCC 6912</name>
    <dbReference type="NCBI Taxonomy" id="211165"/>
    <lineage>
        <taxon>Bacteria</taxon>
        <taxon>Bacillati</taxon>
        <taxon>Cyanobacteriota</taxon>
        <taxon>Cyanophyceae</taxon>
        <taxon>Nostocales</taxon>
        <taxon>Chlorogloeopsidaceae</taxon>
        <taxon>Chlorogloeopsis</taxon>
    </lineage>
</organism>
<feature type="transmembrane region" description="Helical" evidence="1">
    <location>
        <begin position="133"/>
        <end position="152"/>
    </location>
</feature>
<keyword evidence="1" id="KW-0812">Transmembrane</keyword>
<evidence type="ECO:0000256" key="1">
    <source>
        <dbReference type="SAM" id="Phobius"/>
    </source>
</evidence>
<dbReference type="OrthoDB" id="5493434at2"/>
<feature type="transmembrane region" description="Helical" evidence="1">
    <location>
        <begin position="41"/>
        <end position="58"/>
    </location>
</feature>
<name>A0A3S0XPF8_CHLFR</name>
<keyword evidence="1" id="KW-1133">Transmembrane helix</keyword>
<evidence type="ECO:0000313" key="3">
    <source>
        <dbReference type="Proteomes" id="UP000268857"/>
    </source>
</evidence>
<comment type="caution">
    <text evidence="2">The sequence shown here is derived from an EMBL/GenBank/DDBJ whole genome shotgun (WGS) entry which is preliminary data.</text>
</comment>
<sequence length="397" mass="44297">MEKTFSLHIHDFSLVRGGAIYQLLLRLSLIKPGSISIIRRCIFFALITWLPLLVLSVVQGRALDSALKVPFLKDIEAYSRFLIAVPVLIAAEVVIDTSVRTTAKYFLHSGLVEPAELSDFKAAMREIAKLRDWVFLEPCLLLIAYILTGIVFTHRLTSVTSVWSAIATGTTKQLTLAGWWYALVSLPISQFLLFRWLWRFLLWFRFLWRLSQLNLQLVATHADLAGGLGFLGLNQIPFGSIPFAISIVLSGNFCQKVIYQGVSIATFKFQIIIFLVLSLIFTLVPLLVFSGKLLKLKIQGFQRYGSLVSQHNLLFEQKWVKGKVPKGESPLGSPDISSLADLGASFETIKKMRIVPFGLGTVIILGSLIILPLLPLFLIAIPLEQITDIALKVLFGV</sequence>
<feature type="transmembrane region" description="Helical" evidence="1">
    <location>
        <begin position="224"/>
        <end position="249"/>
    </location>
</feature>
<feature type="transmembrane region" description="Helical" evidence="1">
    <location>
        <begin position="179"/>
        <end position="204"/>
    </location>
</feature>
<keyword evidence="3" id="KW-1185">Reference proteome</keyword>
<protein>
    <submittedName>
        <fullName evidence="2">Uncharacterized protein</fullName>
    </submittedName>
</protein>
<dbReference type="AlphaFoldDB" id="A0A3S0XPF8"/>
<accession>A0A3S0XPF8</accession>
<feature type="transmembrane region" description="Helical" evidence="1">
    <location>
        <begin position="269"/>
        <end position="289"/>
    </location>
</feature>
<keyword evidence="1" id="KW-0472">Membrane</keyword>
<proteinExistence type="predicted"/>
<dbReference type="Proteomes" id="UP000268857">
    <property type="component" value="Unassembled WGS sequence"/>
</dbReference>
<gene>
    <name evidence="2" type="ORF">PCC6912_38440</name>
</gene>